<dbReference type="InterPro" id="IPR013215">
    <property type="entry name" value="Cbl-indep_Met_Synth_N"/>
</dbReference>
<evidence type="ECO:0000256" key="1">
    <source>
        <dbReference type="ARBA" id="ARBA00002777"/>
    </source>
</evidence>
<dbReference type="OrthoDB" id="244285at2"/>
<feature type="active site" description="Proton donor" evidence="11 14">
    <location>
        <position position="684"/>
    </location>
</feature>
<evidence type="ECO:0000256" key="14">
    <source>
        <dbReference type="PIRSR" id="PIRSR000382-3"/>
    </source>
</evidence>
<dbReference type="CDD" id="cd03312">
    <property type="entry name" value="CIMS_N_terminal_like"/>
    <property type="match status" value="1"/>
</dbReference>
<feature type="domain" description="Cobalamin-independent methionine synthase MetE C-terminal/archaeal" evidence="15">
    <location>
        <begin position="416"/>
        <end position="738"/>
    </location>
</feature>
<dbReference type="Gene3D" id="3.20.20.210">
    <property type="match status" value="2"/>
</dbReference>
<feature type="binding site" evidence="11 12">
    <location>
        <position position="589"/>
    </location>
    <ligand>
        <name>L-methionine</name>
        <dbReference type="ChEBI" id="CHEBI:57844"/>
    </ligand>
</feature>
<organism evidence="17 18">
    <name type="scientific">Kribbella kalugense</name>
    <dbReference type="NCBI Taxonomy" id="2512221"/>
    <lineage>
        <taxon>Bacteria</taxon>
        <taxon>Bacillati</taxon>
        <taxon>Actinomycetota</taxon>
        <taxon>Actinomycetes</taxon>
        <taxon>Propionibacteriales</taxon>
        <taxon>Kribbellaceae</taxon>
        <taxon>Kribbella</taxon>
    </lineage>
</organism>
<dbReference type="SUPFAM" id="SSF51726">
    <property type="entry name" value="UROD/MetE-like"/>
    <property type="match status" value="2"/>
</dbReference>
<evidence type="ECO:0000256" key="12">
    <source>
        <dbReference type="PIRSR" id="PIRSR000382-1"/>
    </source>
</evidence>
<comment type="caution">
    <text evidence="17">The sequence shown here is derived from an EMBL/GenBank/DDBJ whole genome shotgun (WGS) entry which is preliminary data.</text>
</comment>
<feature type="binding site" evidence="11 12">
    <location>
        <begin position="421"/>
        <end position="423"/>
    </location>
    <ligand>
        <name>L-homocysteine</name>
        <dbReference type="ChEBI" id="CHEBI:58199"/>
    </ligand>
</feature>
<feature type="binding site" evidence="13">
    <location>
        <position position="716"/>
    </location>
    <ligand>
        <name>Zn(2+)</name>
        <dbReference type="ChEBI" id="CHEBI:29105"/>
        <label>1</label>
        <note>catalytic</note>
    </ligand>
</feature>
<feature type="binding site" evidence="11">
    <location>
        <position position="716"/>
    </location>
    <ligand>
        <name>Zn(2+)</name>
        <dbReference type="ChEBI" id="CHEBI:29105"/>
        <note>catalytic</note>
    </ligand>
</feature>
<dbReference type="UniPathway" id="UPA00051">
    <property type="reaction ID" value="UER00082"/>
</dbReference>
<dbReference type="HAMAP" id="MF_00172">
    <property type="entry name" value="Meth_synth"/>
    <property type="match status" value="1"/>
</dbReference>
<evidence type="ECO:0000256" key="7">
    <source>
        <dbReference type="ARBA" id="ARBA00022723"/>
    </source>
</evidence>
<feature type="binding site" evidence="11">
    <location>
        <position position="655"/>
    </location>
    <ligand>
        <name>Zn(2+)</name>
        <dbReference type="ChEBI" id="CHEBI:29105"/>
        <note>catalytic</note>
    </ligand>
</feature>
<dbReference type="AlphaFoldDB" id="A0A4R8A2C1"/>
<feature type="binding site" evidence="13">
    <location>
        <position position="633"/>
    </location>
    <ligand>
        <name>Zn(2+)</name>
        <dbReference type="ChEBI" id="CHEBI:29105"/>
        <label>1</label>
        <note>catalytic</note>
    </ligand>
</feature>
<feature type="binding site" evidence="13">
    <location>
        <position position="655"/>
    </location>
    <ligand>
        <name>Zn(2+)</name>
        <dbReference type="ChEBI" id="CHEBI:29105"/>
        <label>1</label>
        <note>catalytic</note>
    </ligand>
</feature>
<keyword evidence="18" id="KW-1185">Reference proteome</keyword>
<feature type="domain" description="Cobalamin-independent methionine synthase MetE N-terminal" evidence="16">
    <location>
        <begin position="5"/>
        <end position="311"/>
    </location>
</feature>
<evidence type="ECO:0000256" key="5">
    <source>
        <dbReference type="ARBA" id="ARBA00022605"/>
    </source>
</evidence>
<comment type="catalytic activity">
    <reaction evidence="11">
        <text>5-methyltetrahydropteroyltri-L-glutamate + L-homocysteine = tetrahydropteroyltri-L-glutamate + L-methionine</text>
        <dbReference type="Rhea" id="RHEA:21196"/>
        <dbReference type="ChEBI" id="CHEBI:57844"/>
        <dbReference type="ChEBI" id="CHEBI:58140"/>
        <dbReference type="ChEBI" id="CHEBI:58199"/>
        <dbReference type="ChEBI" id="CHEBI:58207"/>
        <dbReference type="EC" id="2.1.1.14"/>
    </reaction>
</comment>
<keyword evidence="5 11" id="KW-0028">Amino-acid biosynthesis</keyword>
<evidence type="ECO:0000259" key="16">
    <source>
        <dbReference type="Pfam" id="PF08267"/>
    </source>
</evidence>
<evidence type="ECO:0000256" key="11">
    <source>
        <dbReference type="HAMAP-Rule" id="MF_00172"/>
    </source>
</evidence>
<feature type="binding site" evidence="11">
    <location>
        <position position="631"/>
    </location>
    <ligand>
        <name>Zn(2+)</name>
        <dbReference type="ChEBI" id="CHEBI:29105"/>
        <note>catalytic</note>
    </ligand>
</feature>
<dbReference type="InterPro" id="IPR002629">
    <property type="entry name" value="Met_Synth_C/arc"/>
</dbReference>
<comment type="pathway">
    <text evidence="2 11">Amino-acid biosynthesis; L-methionine biosynthesis via de novo pathway; L-methionine from L-homocysteine (MetE route): step 1/1.</text>
</comment>
<dbReference type="PIRSF" id="PIRSF000382">
    <property type="entry name" value="MeTrfase_B12_ind"/>
    <property type="match status" value="1"/>
</dbReference>
<evidence type="ECO:0000256" key="2">
    <source>
        <dbReference type="ARBA" id="ARBA00004681"/>
    </source>
</evidence>
<dbReference type="EC" id="2.1.1.14" evidence="11"/>
<keyword evidence="7 11" id="KW-0479">Metal-binding</keyword>
<feature type="binding site" evidence="11">
    <location>
        <position position="111"/>
    </location>
    <ligand>
        <name>5-methyltetrahydropteroyltri-L-glutamate</name>
        <dbReference type="ChEBI" id="CHEBI:58207"/>
    </ligand>
</feature>
<protein>
    <recommendedName>
        <fullName evidence="11">5-methyltetrahydropteroyltriglutamate--homocysteine methyltransferase</fullName>
        <ecNumber evidence="11">2.1.1.14</ecNumber>
    </recommendedName>
    <alternativeName>
        <fullName evidence="11">Cobalamin-independent methionine synthase</fullName>
    </alternativeName>
    <alternativeName>
        <fullName evidence="11">Methionine synthase, vitamin-B12 independent isozyme</fullName>
    </alternativeName>
</protein>
<accession>A0A4R8A2C1</accession>
<evidence type="ECO:0000259" key="15">
    <source>
        <dbReference type="Pfam" id="PF01717"/>
    </source>
</evidence>
<feature type="binding site" evidence="11 12">
    <location>
        <position position="589"/>
    </location>
    <ligand>
        <name>L-homocysteine</name>
        <dbReference type="ChEBI" id="CHEBI:58199"/>
    </ligand>
</feature>
<dbReference type="InterPro" id="IPR038071">
    <property type="entry name" value="UROD/MetE-like_sf"/>
</dbReference>
<evidence type="ECO:0000256" key="9">
    <source>
        <dbReference type="ARBA" id="ARBA00022833"/>
    </source>
</evidence>
<feature type="binding site" evidence="11">
    <location>
        <begin position="17"/>
        <end position="20"/>
    </location>
    <ligand>
        <name>5-methyltetrahydropteroyltri-L-glutamate</name>
        <dbReference type="ChEBI" id="CHEBI:58207"/>
    </ligand>
</feature>
<feature type="binding site" evidence="11">
    <location>
        <position position="595"/>
    </location>
    <ligand>
        <name>5-methyltetrahydropteroyltri-L-glutamate</name>
        <dbReference type="ChEBI" id="CHEBI:58207"/>
    </ligand>
</feature>
<dbReference type="PANTHER" id="PTHR30519">
    <property type="entry name" value="5-METHYLTETRAHYDROPTEROYLTRIGLUTAMATE--HOMOCYSTEINE METHYLTRANSFERASE"/>
    <property type="match status" value="1"/>
</dbReference>
<dbReference type="NCBIfam" id="TIGR01371">
    <property type="entry name" value="met_syn_B12ind"/>
    <property type="match status" value="1"/>
</dbReference>
<feature type="binding site" evidence="12">
    <location>
        <position position="20"/>
    </location>
    <ligand>
        <name>5-methyltetrahydropteroyltri-L-glutamate</name>
        <dbReference type="ChEBI" id="CHEBI:58207"/>
    </ligand>
</feature>
<dbReference type="CDD" id="cd03311">
    <property type="entry name" value="CIMS_C_terminal_like"/>
    <property type="match status" value="1"/>
</dbReference>
<evidence type="ECO:0000313" key="17">
    <source>
        <dbReference type="EMBL" id="TDW23761.1"/>
    </source>
</evidence>
<evidence type="ECO:0000256" key="6">
    <source>
        <dbReference type="ARBA" id="ARBA00022679"/>
    </source>
</evidence>
<evidence type="ECO:0000256" key="3">
    <source>
        <dbReference type="ARBA" id="ARBA00009553"/>
    </source>
</evidence>
<dbReference type="Pfam" id="PF08267">
    <property type="entry name" value="Meth_synt_1"/>
    <property type="match status" value="1"/>
</dbReference>
<feature type="binding site" evidence="11">
    <location>
        <position position="474"/>
    </location>
    <ligand>
        <name>L-homocysteine</name>
        <dbReference type="ChEBI" id="CHEBI:58199"/>
    </ligand>
</feature>
<keyword evidence="4 11" id="KW-0489">Methyltransferase</keyword>
<evidence type="ECO:0000256" key="8">
    <source>
        <dbReference type="ARBA" id="ARBA00022737"/>
    </source>
</evidence>
<sequence>MNTTTTVLGYPRIGPRRELKHALEHYWADGDAAQLEAEARRLRAETWLDLKARGLDTIPGNTFSYYDQMLDQVHLLGVVPDRFRALGLSDLDTYFAMARGRDGVAPLELTKWFDTNYHYLVPELDRDTRFHLNPDKILTELTEAREHGVDLRPVVIGPLTFLLLSKSTSPDFEPLSLLNHLVDAYADLLAQLDAAGVDWVQLDEPALVQDRTPAELDALRRTYDKLATLTERPRLLVATYFGDPGPALPVLVSTPIDGVALDLVSAPGLVEQIAALPSLQRKTVVAGVVDGRNVWRTALGDALSTCATLSGSVGRLEISTSCSLLHIPYDVEVEDELDPRVRERLAFARQKVDEVVLLGRALSESIVVDAGNTAGRLINDEQAVRDRVAAIQTGDRQRAPYDERRTAQESIGLPKLATTTIGSFPQTVEIRRARADLRTGRIDQATYDERMRSEIAEVIARQEDIGLDVLVHGEPERNDMVQYFAEQLDGYATTKLGWVQSYGSRCVRPPILYGDVSRPNPMTVRWASYAQSLTSKPVKGMLTGPVTMLAWSFVRDDQPLQVTADQVALALRDEVADLVAAGIRIIQVDEPALRELLPLREADRKAYLDWSVGAFRLATGGAPAAVQVHTHLCYSEFGAVIAGIDGLDADVTTIEAARSRMEVLADLAAVGFRRGVGPGVYDIHSPRVPGTEELIALIQAALASTPADQLWINPDCGLKTRTYAEVDPALRNLTKATQQVRTTL</sequence>
<feature type="binding site" evidence="11">
    <location>
        <position position="633"/>
    </location>
    <ligand>
        <name>Zn(2+)</name>
        <dbReference type="ChEBI" id="CHEBI:29105"/>
        <note>catalytic</note>
    </ligand>
</feature>
<dbReference type="Pfam" id="PF01717">
    <property type="entry name" value="Meth_synt_2"/>
    <property type="match status" value="1"/>
</dbReference>
<keyword evidence="8 11" id="KW-0677">Repeat</keyword>
<feature type="binding site" evidence="12">
    <location>
        <position position="116"/>
    </location>
    <ligand>
        <name>5-methyltetrahydropteroyltri-L-glutamate</name>
        <dbReference type="ChEBI" id="CHEBI:58207"/>
    </ligand>
</feature>
<dbReference type="InterPro" id="IPR006276">
    <property type="entry name" value="Cobalamin-indep_Met_synthase"/>
</dbReference>
<keyword evidence="6 11" id="KW-0808">Transferase</keyword>
<reference evidence="17 18" key="1">
    <citation type="submission" date="2019-03" db="EMBL/GenBank/DDBJ databases">
        <title>Genomic Encyclopedia of Type Strains, Phase III (KMG-III): the genomes of soil and plant-associated and newly described type strains.</title>
        <authorList>
            <person name="Whitman W."/>
        </authorList>
    </citation>
    <scope>NUCLEOTIDE SEQUENCE [LARGE SCALE GENOMIC DNA]</scope>
    <source>
        <strain evidence="17 18">VKM Ac-2570</strain>
    </source>
</reference>
<feature type="binding site" evidence="11 12">
    <location>
        <begin position="421"/>
        <end position="423"/>
    </location>
    <ligand>
        <name>L-methionine</name>
        <dbReference type="ChEBI" id="CHEBI:57844"/>
    </ligand>
</feature>
<evidence type="ECO:0000256" key="4">
    <source>
        <dbReference type="ARBA" id="ARBA00022603"/>
    </source>
</evidence>
<comment type="cofactor">
    <cofactor evidence="11">
        <name>Zn(2+)</name>
        <dbReference type="ChEBI" id="CHEBI:29105"/>
    </cofactor>
    <text evidence="11">Binds 1 zinc ion per subunit.</text>
</comment>
<comment type="similarity">
    <text evidence="3 11">Belongs to the vitamin-B12 independent methionine synthase family.</text>
</comment>
<feature type="binding site" evidence="13">
    <location>
        <position position="631"/>
    </location>
    <ligand>
        <name>Zn(2+)</name>
        <dbReference type="ChEBI" id="CHEBI:29105"/>
        <label>1</label>
        <note>catalytic</note>
    </ligand>
</feature>
<comment type="function">
    <text evidence="1 11">Catalyzes the transfer of a methyl group from 5-methyltetrahydrofolate to homocysteine resulting in methionine formation.</text>
</comment>
<gene>
    <name evidence="11" type="primary">metE</name>
    <name evidence="17" type="ORF">EV650_2620</name>
</gene>
<dbReference type="GO" id="GO:0003871">
    <property type="term" value="F:5-methyltetrahydropteroyltriglutamate-homocysteine S-methyltransferase activity"/>
    <property type="evidence" value="ECO:0007669"/>
    <property type="project" value="UniProtKB-UniRule"/>
</dbReference>
<keyword evidence="10 11" id="KW-0486">Methionine biosynthesis</keyword>
<dbReference type="GO" id="GO:0009086">
    <property type="term" value="P:methionine biosynthetic process"/>
    <property type="evidence" value="ECO:0007669"/>
    <property type="project" value="UniProtKB-UniRule"/>
</dbReference>
<dbReference type="Proteomes" id="UP000295447">
    <property type="component" value="Unassembled WGS sequence"/>
</dbReference>
<dbReference type="NCBIfam" id="NF003556">
    <property type="entry name" value="PRK05222.1"/>
    <property type="match status" value="1"/>
</dbReference>
<dbReference type="GO" id="GO:0008270">
    <property type="term" value="F:zinc ion binding"/>
    <property type="evidence" value="ECO:0007669"/>
    <property type="project" value="InterPro"/>
</dbReference>
<feature type="binding site" evidence="11 12">
    <location>
        <position position="551"/>
    </location>
    <ligand>
        <name>5-methyltetrahydropteroyltri-L-glutamate</name>
        <dbReference type="ChEBI" id="CHEBI:58207"/>
    </ligand>
</feature>
<comment type="cofactor">
    <cofactor evidence="13">
        <name>Zn(2+)</name>
        <dbReference type="ChEBI" id="CHEBI:29105"/>
    </cofactor>
    <text evidence="13">Binds 2 Zn(2+) ions per subunit.</text>
</comment>
<dbReference type="EMBL" id="SODF01000001">
    <property type="protein sequence ID" value="TDW23761.1"/>
    <property type="molecule type" value="Genomic_DNA"/>
</dbReference>
<evidence type="ECO:0000313" key="18">
    <source>
        <dbReference type="Proteomes" id="UP000295447"/>
    </source>
</evidence>
<name>A0A4R8A2C1_9ACTN</name>
<proteinExistence type="inferred from homology"/>
<dbReference type="RefSeq" id="WP_134118668.1">
    <property type="nucleotide sequence ID" value="NZ_SODF01000001.1"/>
</dbReference>
<feature type="binding site" evidence="11 12">
    <location>
        <begin position="505"/>
        <end position="506"/>
    </location>
    <ligand>
        <name>5-methyltetrahydropteroyltri-L-glutamate</name>
        <dbReference type="ChEBI" id="CHEBI:58207"/>
    </ligand>
</feature>
<dbReference type="GO" id="GO:0032259">
    <property type="term" value="P:methylation"/>
    <property type="evidence" value="ECO:0007669"/>
    <property type="project" value="UniProtKB-KW"/>
</dbReference>
<feature type="binding site" evidence="11 12">
    <location>
        <position position="474"/>
    </location>
    <ligand>
        <name>L-methionine</name>
        <dbReference type="ChEBI" id="CHEBI:57844"/>
    </ligand>
</feature>
<keyword evidence="9 11" id="KW-0862">Zinc</keyword>
<evidence type="ECO:0000256" key="13">
    <source>
        <dbReference type="PIRSR" id="PIRSR000382-2"/>
    </source>
</evidence>
<evidence type="ECO:0000256" key="10">
    <source>
        <dbReference type="ARBA" id="ARBA00023167"/>
    </source>
</evidence>